<protein>
    <submittedName>
        <fullName evidence="6">Chloride channel protein</fullName>
    </submittedName>
</protein>
<keyword evidence="7" id="KW-1185">Reference proteome</keyword>
<feature type="transmembrane region" description="Helical" evidence="5">
    <location>
        <begin position="250"/>
        <end position="269"/>
    </location>
</feature>
<comment type="subcellular location">
    <subcellularLocation>
        <location evidence="1">Membrane</location>
        <topology evidence="1">Multi-pass membrane protein</topology>
    </subcellularLocation>
</comment>
<dbReference type="PANTHER" id="PTHR43427">
    <property type="entry name" value="CHLORIDE CHANNEL PROTEIN CLC-E"/>
    <property type="match status" value="1"/>
</dbReference>
<feature type="transmembrane region" description="Helical" evidence="5">
    <location>
        <begin position="327"/>
        <end position="346"/>
    </location>
</feature>
<name>A0ABU3TRX0_9BACT</name>
<feature type="transmembrane region" description="Helical" evidence="5">
    <location>
        <begin position="212"/>
        <end position="230"/>
    </location>
</feature>
<comment type="caution">
    <text evidence="6">The sequence shown here is derived from an EMBL/GenBank/DDBJ whole genome shotgun (WGS) entry which is preliminary data.</text>
</comment>
<dbReference type="InterPro" id="IPR014743">
    <property type="entry name" value="Cl-channel_core"/>
</dbReference>
<feature type="transmembrane region" description="Helical" evidence="5">
    <location>
        <begin position="53"/>
        <end position="72"/>
    </location>
</feature>
<feature type="transmembrane region" description="Helical" evidence="5">
    <location>
        <begin position="402"/>
        <end position="423"/>
    </location>
</feature>
<evidence type="ECO:0000256" key="1">
    <source>
        <dbReference type="ARBA" id="ARBA00004141"/>
    </source>
</evidence>
<dbReference type="RefSeq" id="WP_316070472.1">
    <property type="nucleotide sequence ID" value="NZ_JAVNWW010000002.1"/>
</dbReference>
<dbReference type="InterPro" id="IPR050368">
    <property type="entry name" value="ClC-type_chloride_channel"/>
</dbReference>
<evidence type="ECO:0000256" key="2">
    <source>
        <dbReference type="ARBA" id="ARBA00022692"/>
    </source>
</evidence>
<feature type="transmembrane region" description="Helical" evidence="5">
    <location>
        <begin position="84"/>
        <end position="102"/>
    </location>
</feature>
<dbReference type="PANTHER" id="PTHR43427:SF12">
    <property type="entry name" value="CHLORIDE TRANSPORTER"/>
    <property type="match status" value="1"/>
</dbReference>
<dbReference type="EMBL" id="JAVNWW010000002">
    <property type="protein sequence ID" value="MDU0808607.1"/>
    <property type="molecule type" value="Genomic_DNA"/>
</dbReference>
<feature type="transmembrane region" description="Helical" evidence="5">
    <location>
        <begin position="175"/>
        <end position="200"/>
    </location>
</feature>
<organism evidence="6 7">
    <name type="scientific">Aquirufa regiilacus</name>
    <dbReference type="NCBI Taxonomy" id="3024868"/>
    <lineage>
        <taxon>Bacteria</taxon>
        <taxon>Pseudomonadati</taxon>
        <taxon>Bacteroidota</taxon>
        <taxon>Cytophagia</taxon>
        <taxon>Cytophagales</taxon>
        <taxon>Flectobacillaceae</taxon>
        <taxon>Aquirufa</taxon>
    </lineage>
</organism>
<evidence type="ECO:0000313" key="7">
    <source>
        <dbReference type="Proteomes" id="UP001249959"/>
    </source>
</evidence>
<feature type="transmembrane region" description="Helical" evidence="5">
    <location>
        <begin position="375"/>
        <end position="395"/>
    </location>
</feature>
<keyword evidence="4 5" id="KW-0472">Membrane</keyword>
<evidence type="ECO:0000256" key="4">
    <source>
        <dbReference type="ARBA" id="ARBA00023136"/>
    </source>
</evidence>
<dbReference type="Proteomes" id="UP001249959">
    <property type="component" value="Unassembled WGS sequence"/>
</dbReference>
<reference evidence="6 7" key="1">
    <citation type="submission" date="2023-09" db="EMBL/GenBank/DDBJ databases">
        <title>Aquirufa genomes.</title>
        <authorList>
            <person name="Pitt A."/>
        </authorList>
    </citation>
    <scope>NUCLEOTIDE SEQUENCE [LARGE SCALE GENOMIC DNA]</scope>
    <source>
        <strain evidence="6 7">LEOWEIH-7C</strain>
    </source>
</reference>
<proteinExistence type="predicted"/>
<evidence type="ECO:0000256" key="3">
    <source>
        <dbReference type="ARBA" id="ARBA00022989"/>
    </source>
</evidence>
<dbReference type="SUPFAM" id="SSF81340">
    <property type="entry name" value="Clc chloride channel"/>
    <property type="match status" value="1"/>
</dbReference>
<keyword evidence="3 5" id="KW-1133">Transmembrane helix</keyword>
<dbReference type="Pfam" id="PF00654">
    <property type="entry name" value="Voltage_CLC"/>
    <property type="match status" value="1"/>
</dbReference>
<dbReference type="InterPro" id="IPR001807">
    <property type="entry name" value="ClC"/>
</dbReference>
<accession>A0ABU3TRX0</accession>
<evidence type="ECO:0000256" key="5">
    <source>
        <dbReference type="SAM" id="Phobius"/>
    </source>
</evidence>
<sequence length="442" mass="48706">MINIDEGTISSVEFRSRALPAPDCNSSTKVGKIKFPTFETKILLNMRIWGIRILLWAIISFASGSVASLFLWGLQLIAENRQTYFLLGLPLVGLLLVWIRKWSFTILGTNDLIKQLHGEASLTSIFQTPFTLASTWLSHLVGASVGREGAAVFMGGSIANASTEQFNISKEEKSIWLRAGMSAGFAAIFGTPWAGCFFGLEMKEVGKIHFRSFFACLSSAFAANLVSLHVYGTKHVLYPHILLPEITPVFWAKLALIGLFLALIARIYSRLESIISFASDKLPIQAYQKAILAGLILLALFQFPEFQESIGLGSEYLRRPFEENFNARYFAVEKLIATCLSVGLGFKGGEATPLFLIGAYATAGLTQILELPGPFLAAIGFTCLYMGLTKTPIAAMCMGVELFGYDAWFCYLIVTIMVIYLAGHKGIFNSQTWANYLPKLPF</sequence>
<keyword evidence="2 5" id="KW-0812">Transmembrane</keyword>
<dbReference type="Gene3D" id="1.10.3080.10">
    <property type="entry name" value="Clc chloride channel"/>
    <property type="match status" value="1"/>
</dbReference>
<gene>
    <name evidence="6" type="ORF">PQG45_06130</name>
</gene>
<evidence type="ECO:0000313" key="6">
    <source>
        <dbReference type="EMBL" id="MDU0808607.1"/>
    </source>
</evidence>